<dbReference type="RefSeq" id="XP_018009980.1">
    <property type="nucleotide sequence ID" value="XM_018154491.1"/>
</dbReference>
<gene>
    <name evidence="6" type="primary">LOC108667468</name>
</gene>
<dbReference type="GO" id="GO:0005576">
    <property type="term" value="C:extracellular region"/>
    <property type="evidence" value="ECO:0007669"/>
    <property type="project" value="UniProtKB-SubCell"/>
</dbReference>
<dbReference type="OMA" id="CLRRDMT"/>
<evidence type="ECO:0000256" key="1">
    <source>
        <dbReference type="ARBA" id="ARBA00004613"/>
    </source>
</evidence>
<sequence length="110" mass="12455">MEAAKIVALLMVLGLVIASVVHAQPLSDEDPENNALALDDYTQLLERLLARPQADKRSSMIHLFRRSCIRRMSSCDHRPSDCCYNSTCRCNLWGSNCRCQRAGLFKNWGK</sequence>
<dbReference type="KEGG" id="hazt:108667468"/>
<protein>
    <submittedName>
        <fullName evidence="6">Uncharacterized protein LOC108667468</fullName>
    </submittedName>
</protein>
<keyword evidence="2" id="KW-0964">Secreted</keyword>
<proteinExistence type="predicted"/>
<comment type="subcellular location">
    <subcellularLocation>
        <location evidence="1">Secreted</location>
    </subcellularLocation>
</comment>
<dbReference type="Proteomes" id="UP000694843">
    <property type="component" value="Unplaced"/>
</dbReference>
<keyword evidence="3" id="KW-1015">Disulfide bond</keyword>
<evidence type="ECO:0000256" key="2">
    <source>
        <dbReference type="ARBA" id="ARBA00022525"/>
    </source>
</evidence>
<evidence type="ECO:0000313" key="6">
    <source>
        <dbReference type="RefSeq" id="XP_018009980.1"/>
    </source>
</evidence>
<dbReference type="Pfam" id="PF02819">
    <property type="entry name" value="Toxin_9"/>
    <property type="match status" value="1"/>
</dbReference>
<dbReference type="OrthoDB" id="6100049at2759"/>
<evidence type="ECO:0000256" key="3">
    <source>
        <dbReference type="ARBA" id="ARBA00023157"/>
    </source>
</evidence>
<name>A0A8B7N8M4_HYAAZ</name>
<dbReference type="Gene3D" id="4.10.40.10">
    <property type="match status" value="1"/>
</dbReference>
<accession>A0A8B7N8M4</accession>
<dbReference type="GO" id="GO:0008200">
    <property type="term" value="F:ion channel inhibitor activity"/>
    <property type="evidence" value="ECO:0007669"/>
    <property type="project" value="InterPro"/>
</dbReference>
<dbReference type="InterPro" id="IPR004169">
    <property type="entry name" value="Spidertoxin"/>
</dbReference>
<evidence type="ECO:0000256" key="4">
    <source>
        <dbReference type="SAM" id="SignalP"/>
    </source>
</evidence>
<feature type="chain" id="PRO_5034884617" evidence="4">
    <location>
        <begin position="24"/>
        <end position="110"/>
    </location>
</feature>
<reference evidence="6" key="1">
    <citation type="submission" date="2025-08" db="UniProtKB">
        <authorList>
            <consortium name="RefSeq"/>
        </authorList>
    </citation>
    <scope>IDENTIFICATION</scope>
</reference>
<feature type="signal peptide" evidence="4">
    <location>
        <begin position="1"/>
        <end position="23"/>
    </location>
</feature>
<evidence type="ECO:0000313" key="5">
    <source>
        <dbReference type="Proteomes" id="UP000694843"/>
    </source>
</evidence>
<dbReference type="SUPFAM" id="SSF57059">
    <property type="entry name" value="omega toxin-like"/>
    <property type="match status" value="1"/>
</dbReference>
<dbReference type="GeneID" id="108667468"/>
<organism evidence="5 6">
    <name type="scientific">Hyalella azteca</name>
    <name type="common">Amphipod</name>
    <dbReference type="NCBI Taxonomy" id="294128"/>
    <lineage>
        <taxon>Eukaryota</taxon>
        <taxon>Metazoa</taxon>
        <taxon>Ecdysozoa</taxon>
        <taxon>Arthropoda</taxon>
        <taxon>Crustacea</taxon>
        <taxon>Multicrustacea</taxon>
        <taxon>Malacostraca</taxon>
        <taxon>Eumalacostraca</taxon>
        <taxon>Peracarida</taxon>
        <taxon>Amphipoda</taxon>
        <taxon>Senticaudata</taxon>
        <taxon>Talitrida</taxon>
        <taxon>Talitroidea</taxon>
        <taxon>Hyalellidae</taxon>
        <taxon>Hyalella</taxon>
    </lineage>
</organism>
<keyword evidence="4" id="KW-0732">Signal</keyword>
<keyword evidence="5" id="KW-1185">Reference proteome</keyword>
<dbReference type="CDD" id="cd12960">
    <property type="entry name" value="Spider_toxin"/>
    <property type="match status" value="1"/>
</dbReference>
<dbReference type="AlphaFoldDB" id="A0A8B7N8M4"/>